<evidence type="ECO:0000256" key="4">
    <source>
        <dbReference type="ARBA" id="ARBA00023274"/>
    </source>
</evidence>
<dbReference type="GO" id="GO:0022627">
    <property type="term" value="C:cytosolic small ribosomal subunit"/>
    <property type="evidence" value="ECO:0007669"/>
    <property type="project" value="TreeGrafter"/>
</dbReference>
<dbReference type="FunFam" id="3.30.1140.32:FF:000004">
    <property type="entry name" value="40S ribosomal protein S3"/>
    <property type="match status" value="1"/>
</dbReference>
<dbReference type="GO" id="GO:0005634">
    <property type="term" value="C:nucleus"/>
    <property type="evidence" value="ECO:0007669"/>
    <property type="project" value="TreeGrafter"/>
</dbReference>
<dbReference type="InterPro" id="IPR015946">
    <property type="entry name" value="KH_dom-like_a/b"/>
</dbReference>
<evidence type="ECO:0000259" key="7">
    <source>
        <dbReference type="PROSITE" id="PS50823"/>
    </source>
</evidence>
<gene>
    <name evidence="8" type="ORF">Cgig2_010298</name>
</gene>
<organism evidence="8 9">
    <name type="scientific">Carnegiea gigantea</name>
    <dbReference type="NCBI Taxonomy" id="171969"/>
    <lineage>
        <taxon>Eukaryota</taxon>
        <taxon>Viridiplantae</taxon>
        <taxon>Streptophyta</taxon>
        <taxon>Embryophyta</taxon>
        <taxon>Tracheophyta</taxon>
        <taxon>Spermatophyta</taxon>
        <taxon>Magnoliopsida</taxon>
        <taxon>eudicotyledons</taxon>
        <taxon>Gunneridae</taxon>
        <taxon>Pentapetalae</taxon>
        <taxon>Caryophyllales</taxon>
        <taxon>Cactineae</taxon>
        <taxon>Cactaceae</taxon>
        <taxon>Cactoideae</taxon>
        <taxon>Echinocereeae</taxon>
        <taxon>Carnegiea</taxon>
    </lineage>
</organism>
<comment type="similarity">
    <text evidence="1 6">Belongs to the universal ribosomal protein uS3 family.</text>
</comment>
<dbReference type="Proteomes" id="UP001153076">
    <property type="component" value="Unassembled WGS sequence"/>
</dbReference>
<keyword evidence="2 5" id="KW-0694">RNA-binding</keyword>
<dbReference type="AlphaFoldDB" id="A0A9Q1QJ83"/>
<feature type="domain" description="KH type-2" evidence="7">
    <location>
        <begin position="21"/>
        <end position="92"/>
    </location>
</feature>
<reference evidence="8" key="1">
    <citation type="submission" date="2022-04" db="EMBL/GenBank/DDBJ databases">
        <title>Carnegiea gigantea Genome sequencing and assembly v2.</title>
        <authorList>
            <person name="Copetti D."/>
            <person name="Sanderson M.J."/>
            <person name="Burquez A."/>
            <person name="Wojciechowski M.F."/>
        </authorList>
    </citation>
    <scope>NUCLEOTIDE SEQUENCE</scope>
    <source>
        <strain evidence="8">SGP5-SGP5p</strain>
        <tissue evidence="8">Aerial part</tissue>
    </source>
</reference>
<accession>A0A9Q1QJ83</accession>
<dbReference type="InterPro" id="IPR001351">
    <property type="entry name" value="Ribosomal_uS3_C"/>
</dbReference>
<dbReference type="InterPro" id="IPR036419">
    <property type="entry name" value="Ribosomal_S3_C_sf"/>
</dbReference>
<evidence type="ECO:0000313" key="8">
    <source>
        <dbReference type="EMBL" id="KAJ8443834.1"/>
    </source>
</evidence>
<sequence>MATQISKKRKFVADGVFFAELNEVFTRELAEDGYSGVEVRVTPMRTEIIIRATRTQNVLGEKGRRIRELTSIVQKRFKFPEGSVELYAEKVNNRGLCAIAQCESLRYKLLGGLAVRRSSLQRRNGAGKAPTPAEGACYGVLRFVMESGAKGCEVIVSGKLRAQRAKSMKFKDGYMISSGQPVNEYIDSAIRHVLLRQGVLGIKVKIMLDWDPKGKMGPPTPLPDLVTIHPPKDEENYIQAAAPDVAHEIPIIDPVVA</sequence>
<dbReference type="SUPFAM" id="SSF54814">
    <property type="entry name" value="Prokaryotic type KH domain (KH-domain type II)"/>
    <property type="match status" value="1"/>
</dbReference>
<dbReference type="PROSITE" id="PS00548">
    <property type="entry name" value="RIBOSOMAL_S3"/>
    <property type="match status" value="1"/>
</dbReference>
<evidence type="ECO:0000256" key="3">
    <source>
        <dbReference type="ARBA" id="ARBA00022980"/>
    </source>
</evidence>
<dbReference type="FunFam" id="3.30.300.20:FF:000006">
    <property type="entry name" value="40S ribosomal protein S3"/>
    <property type="match status" value="1"/>
</dbReference>
<dbReference type="GO" id="GO:0003735">
    <property type="term" value="F:structural constituent of ribosome"/>
    <property type="evidence" value="ECO:0007669"/>
    <property type="project" value="InterPro"/>
</dbReference>
<dbReference type="InterPro" id="IPR009019">
    <property type="entry name" value="KH_sf_prok-type"/>
</dbReference>
<proteinExistence type="inferred from homology"/>
<dbReference type="Gene3D" id="3.30.1140.32">
    <property type="entry name" value="Ribosomal protein S3, C-terminal domain"/>
    <property type="match status" value="1"/>
</dbReference>
<dbReference type="PROSITE" id="PS50823">
    <property type="entry name" value="KH_TYPE_2"/>
    <property type="match status" value="1"/>
</dbReference>
<dbReference type="OrthoDB" id="10248446at2759"/>
<evidence type="ECO:0000256" key="1">
    <source>
        <dbReference type="ARBA" id="ARBA00010761"/>
    </source>
</evidence>
<dbReference type="Gene3D" id="3.30.300.20">
    <property type="match status" value="1"/>
</dbReference>
<dbReference type="SUPFAM" id="SSF54821">
    <property type="entry name" value="Ribosomal protein S3 C-terminal domain"/>
    <property type="match status" value="1"/>
</dbReference>
<evidence type="ECO:0000313" key="9">
    <source>
        <dbReference type="Proteomes" id="UP001153076"/>
    </source>
</evidence>
<dbReference type="InterPro" id="IPR004044">
    <property type="entry name" value="KH_dom_type_2"/>
</dbReference>
<comment type="caution">
    <text evidence="8">The sequence shown here is derived from an EMBL/GenBank/DDBJ whole genome shotgun (WGS) entry which is preliminary data.</text>
</comment>
<evidence type="ECO:0000256" key="5">
    <source>
        <dbReference type="PROSITE-ProRule" id="PRU00118"/>
    </source>
</evidence>
<evidence type="ECO:0000256" key="6">
    <source>
        <dbReference type="RuleBase" id="RU003624"/>
    </source>
</evidence>
<name>A0A9Q1QJ83_9CARY</name>
<keyword evidence="9" id="KW-1185">Reference proteome</keyword>
<dbReference type="PANTHER" id="PTHR11760:SF69">
    <property type="entry name" value="SMALL RIBOSOMAL SUBUNIT PROTEIN US3X-RELATED"/>
    <property type="match status" value="1"/>
</dbReference>
<dbReference type="InterPro" id="IPR018280">
    <property type="entry name" value="Ribosomal_uS3_CS"/>
</dbReference>
<dbReference type="CDD" id="cd02413">
    <property type="entry name" value="KH-II_40S_S3"/>
    <property type="match status" value="1"/>
</dbReference>
<dbReference type="InterPro" id="IPR057258">
    <property type="entry name" value="Ribosomal_uS3"/>
</dbReference>
<dbReference type="EMBL" id="JAKOGI010000111">
    <property type="protein sequence ID" value="KAJ8443834.1"/>
    <property type="molecule type" value="Genomic_DNA"/>
</dbReference>
<dbReference type="PANTHER" id="PTHR11760">
    <property type="entry name" value="30S/40S RIBOSOMAL PROTEIN S3"/>
    <property type="match status" value="1"/>
</dbReference>
<protein>
    <recommendedName>
        <fullName evidence="7">KH type-2 domain-containing protein</fullName>
    </recommendedName>
</protein>
<dbReference type="GO" id="GO:0006412">
    <property type="term" value="P:translation"/>
    <property type="evidence" value="ECO:0007669"/>
    <property type="project" value="InterPro"/>
</dbReference>
<dbReference type="Pfam" id="PF07650">
    <property type="entry name" value="KH_2"/>
    <property type="match status" value="1"/>
</dbReference>
<evidence type="ECO:0000256" key="2">
    <source>
        <dbReference type="ARBA" id="ARBA00022884"/>
    </source>
</evidence>
<dbReference type="Pfam" id="PF00189">
    <property type="entry name" value="Ribosomal_S3_C"/>
    <property type="match status" value="1"/>
</dbReference>
<dbReference type="GO" id="GO:0003723">
    <property type="term" value="F:RNA binding"/>
    <property type="evidence" value="ECO:0007669"/>
    <property type="project" value="UniProtKB-UniRule"/>
</dbReference>
<keyword evidence="3 6" id="KW-0689">Ribosomal protein</keyword>
<keyword evidence="4 6" id="KW-0687">Ribonucleoprotein</keyword>